<feature type="transmembrane region" description="Helical" evidence="6">
    <location>
        <begin position="417"/>
        <end position="436"/>
    </location>
</feature>
<dbReference type="EMBL" id="JACJIP010000004">
    <property type="protein sequence ID" value="MBA9084546.1"/>
    <property type="molecule type" value="Genomic_DNA"/>
</dbReference>
<dbReference type="Proteomes" id="UP000567067">
    <property type="component" value="Unassembled WGS sequence"/>
</dbReference>
<evidence type="ECO:0000256" key="3">
    <source>
        <dbReference type="ARBA" id="ARBA00022692"/>
    </source>
</evidence>
<gene>
    <name evidence="7" type="ORF">FHR92_001003</name>
</gene>
<comment type="similarity">
    <text evidence="2">Belongs to the oxidase-dependent Fe transporter (OFeT) (TC 9.A.10.1) family.</text>
</comment>
<feature type="transmembrane region" description="Helical" evidence="6">
    <location>
        <begin position="349"/>
        <end position="370"/>
    </location>
</feature>
<dbReference type="AlphaFoldDB" id="A0A7W3XQM7"/>
<dbReference type="PANTHER" id="PTHR31632:SF2">
    <property type="entry name" value="PLASMA MEMBRANE IRON PERMEASE"/>
    <property type="match status" value="1"/>
</dbReference>
<keyword evidence="3 6" id="KW-0812">Transmembrane</keyword>
<evidence type="ECO:0000313" key="7">
    <source>
        <dbReference type="EMBL" id="MBA9084546.1"/>
    </source>
</evidence>
<dbReference type="Pfam" id="PF03239">
    <property type="entry name" value="FTR1"/>
    <property type="match status" value="1"/>
</dbReference>
<protein>
    <submittedName>
        <fullName evidence="7">High-affinity iron transporter</fullName>
    </submittedName>
</protein>
<comment type="caution">
    <text evidence="7">The sequence shown here is derived from an EMBL/GenBank/DDBJ whole genome shotgun (WGS) entry which is preliminary data.</text>
</comment>
<evidence type="ECO:0000313" key="8">
    <source>
        <dbReference type="Proteomes" id="UP000567067"/>
    </source>
</evidence>
<feature type="transmembrane region" description="Helical" evidence="6">
    <location>
        <begin position="382"/>
        <end position="405"/>
    </location>
</feature>
<proteinExistence type="inferred from homology"/>
<evidence type="ECO:0000256" key="2">
    <source>
        <dbReference type="ARBA" id="ARBA00008333"/>
    </source>
</evidence>
<dbReference type="GO" id="GO:0033573">
    <property type="term" value="C:high-affinity iron permease complex"/>
    <property type="evidence" value="ECO:0007669"/>
    <property type="project" value="InterPro"/>
</dbReference>
<organism evidence="7 8">
    <name type="scientific">Fontibacillus solani</name>
    <dbReference type="NCBI Taxonomy" id="1572857"/>
    <lineage>
        <taxon>Bacteria</taxon>
        <taxon>Bacillati</taxon>
        <taxon>Bacillota</taxon>
        <taxon>Bacilli</taxon>
        <taxon>Bacillales</taxon>
        <taxon>Paenibacillaceae</taxon>
        <taxon>Fontibacillus</taxon>
    </lineage>
</organism>
<keyword evidence="4 6" id="KW-1133">Transmembrane helix</keyword>
<keyword evidence="8" id="KW-1185">Reference proteome</keyword>
<dbReference type="PANTHER" id="PTHR31632">
    <property type="entry name" value="IRON TRANSPORTER FTH1"/>
    <property type="match status" value="1"/>
</dbReference>
<dbReference type="GO" id="GO:0015093">
    <property type="term" value="F:ferrous iron transmembrane transporter activity"/>
    <property type="evidence" value="ECO:0007669"/>
    <property type="project" value="TreeGrafter"/>
</dbReference>
<feature type="transmembrane region" description="Helical" evidence="6">
    <location>
        <begin position="569"/>
        <end position="593"/>
    </location>
</feature>
<dbReference type="RefSeq" id="WP_182534565.1">
    <property type="nucleotide sequence ID" value="NZ_JACJIP010000004.1"/>
</dbReference>
<evidence type="ECO:0000256" key="6">
    <source>
        <dbReference type="SAM" id="Phobius"/>
    </source>
</evidence>
<evidence type="ECO:0000256" key="1">
    <source>
        <dbReference type="ARBA" id="ARBA00004141"/>
    </source>
</evidence>
<feature type="transmembrane region" description="Helical" evidence="6">
    <location>
        <begin position="494"/>
        <end position="515"/>
    </location>
</feature>
<accession>A0A7W3XQM7</accession>
<reference evidence="7 8" key="1">
    <citation type="submission" date="2020-08" db="EMBL/GenBank/DDBJ databases">
        <title>Genomic Encyclopedia of Type Strains, Phase III (KMG-III): the genomes of soil and plant-associated and newly described type strains.</title>
        <authorList>
            <person name="Whitman W."/>
        </authorList>
    </citation>
    <scope>NUCLEOTIDE SEQUENCE [LARGE SCALE GENOMIC DNA]</scope>
    <source>
        <strain evidence="7 8">CECT 8693</strain>
    </source>
</reference>
<dbReference type="InterPro" id="IPR004923">
    <property type="entry name" value="FTR1/Fip1/EfeU"/>
</dbReference>
<name>A0A7W3XQM7_9BACL</name>
<feature type="transmembrane region" description="Helical" evidence="6">
    <location>
        <begin position="527"/>
        <end position="549"/>
    </location>
</feature>
<evidence type="ECO:0000256" key="4">
    <source>
        <dbReference type="ARBA" id="ARBA00022989"/>
    </source>
</evidence>
<sequence>MFVSPAIKHNRRKEWYHFPISLLIGILLFTFVFSFRPLLVQAEEDPSLQSLLPLVGGALVEAGAQNWDKASSELEQFEVLWSKIDTSASPDLSSTIQEQLASAKEAVGSQNSEEASASLSLLAKQVNQYVKDNGEKSDSPDGKEVARELLEQVKQTLTPLESGDVSTAQARYKDIINGWSKVESPIRNGNFGVYSNLETHMTMIRVALQTDPPKAEQAVKELSDLIVLLQNYIDGKLDDQKSAPGINSDKTLADAVALLQQVKQSVEGQNGDQASELMQQFIVLWPSVEGEVSISSATLYTATENSMTEAQSYLVSDPIDFVKAAQVIDGMISSLEPLTERTSYSAWDAAVILLREGLEAILVLAALLAFVNRTKDKTARNFIWAGAGTGLLLSAVIAVLLTFAVSQAVAGGTRETIEGFIGLAAVVMMLAVGHWLHNKSSGQAWSKYLAKQVGGALERGSLWSLFALSGLAILREGAETAVFYIGMAPSIESSQLIIGIVGALAALSIIGFCIIRFSVKLPIRPFMLVASLLIYYLVIRFMGESIHALQIGGLLPAHSKAWLPTISWIGAYPTFETFIPQLVLIVFVIWQLITAERNNKAAKAA</sequence>
<keyword evidence="5 6" id="KW-0472">Membrane</keyword>
<comment type="subcellular location">
    <subcellularLocation>
        <location evidence="1">Membrane</location>
        <topology evidence="1">Multi-pass membrane protein</topology>
    </subcellularLocation>
</comment>
<evidence type="ECO:0000256" key="5">
    <source>
        <dbReference type="ARBA" id="ARBA00023136"/>
    </source>
</evidence>